<dbReference type="AlphaFoldDB" id="A0A7S3GSB9"/>
<dbReference type="PROSITE" id="PS51758">
    <property type="entry name" value="LETM1_RBD"/>
    <property type="match status" value="1"/>
</dbReference>
<evidence type="ECO:0000256" key="10">
    <source>
        <dbReference type="ARBA" id="ARBA00023136"/>
    </source>
</evidence>
<keyword evidence="9 12" id="KW-0496">Mitochondrion</keyword>
<evidence type="ECO:0000256" key="3">
    <source>
        <dbReference type="ARBA" id="ARBA00020557"/>
    </source>
</evidence>
<feature type="region of interest" description="Disordered" evidence="13">
    <location>
        <begin position="652"/>
        <end position="702"/>
    </location>
</feature>
<dbReference type="EMBL" id="HBIC01006584">
    <property type="protein sequence ID" value="CAE0274611.1"/>
    <property type="molecule type" value="Transcribed_RNA"/>
</dbReference>
<name>A0A7S3GSB9_9STRA</name>
<dbReference type="PANTHER" id="PTHR14009">
    <property type="entry name" value="LEUCINE ZIPPER-EF-HAND CONTAINING TRANSMEMBRANE PROTEIN"/>
    <property type="match status" value="1"/>
</dbReference>
<dbReference type="SUPFAM" id="SSF47473">
    <property type="entry name" value="EF-hand"/>
    <property type="match status" value="1"/>
</dbReference>
<dbReference type="PANTHER" id="PTHR14009:SF1">
    <property type="entry name" value="MITOCHONDRIAL PROTON_CALCIUM EXCHANGER PROTEIN"/>
    <property type="match status" value="1"/>
</dbReference>
<feature type="domain" description="EF-hand" evidence="15">
    <location>
        <begin position="566"/>
        <end position="601"/>
    </location>
</feature>
<evidence type="ECO:0000256" key="6">
    <source>
        <dbReference type="ARBA" id="ARBA00022792"/>
    </source>
</evidence>
<dbReference type="GO" id="GO:0005509">
    <property type="term" value="F:calcium ion binding"/>
    <property type="evidence" value="ECO:0007669"/>
    <property type="project" value="InterPro"/>
</dbReference>
<dbReference type="GO" id="GO:0030003">
    <property type="term" value="P:intracellular monoatomic cation homeostasis"/>
    <property type="evidence" value="ECO:0007669"/>
    <property type="project" value="TreeGrafter"/>
</dbReference>
<evidence type="ECO:0000256" key="12">
    <source>
        <dbReference type="PROSITE-ProRule" id="PRU01094"/>
    </source>
</evidence>
<dbReference type="InterPro" id="IPR018247">
    <property type="entry name" value="EF_Hand_1_Ca_BS"/>
</dbReference>
<dbReference type="InterPro" id="IPR011992">
    <property type="entry name" value="EF-hand-dom_pair"/>
</dbReference>
<dbReference type="InterPro" id="IPR044202">
    <property type="entry name" value="LETM1/MDM38-like"/>
</dbReference>
<dbReference type="InterPro" id="IPR002048">
    <property type="entry name" value="EF_hand_dom"/>
</dbReference>
<dbReference type="SMART" id="SM00054">
    <property type="entry name" value="EFh"/>
    <property type="match status" value="2"/>
</dbReference>
<comment type="similarity">
    <text evidence="2">Belongs to the LETM1 family.</text>
</comment>
<evidence type="ECO:0000313" key="17">
    <source>
        <dbReference type="EMBL" id="CAE0274611.1"/>
    </source>
</evidence>
<evidence type="ECO:0000256" key="7">
    <source>
        <dbReference type="ARBA" id="ARBA00022837"/>
    </source>
</evidence>
<dbReference type="Pfam" id="PF13499">
    <property type="entry name" value="EF-hand_7"/>
    <property type="match status" value="1"/>
</dbReference>
<evidence type="ECO:0000256" key="2">
    <source>
        <dbReference type="ARBA" id="ARBA00009584"/>
    </source>
</evidence>
<feature type="compositionally biased region" description="Polar residues" evidence="13">
    <location>
        <begin position="686"/>
        <end position="702"/>
    </location>
</feature>
<evidence type="ECO:0000256" key="11">
    <source>
        <dbReference type="ARBA" id="ARBA00031360"/>
    </source>
</evidence>
<dbReference type="GO" id="GO:0015297">
    <property type="term" value="F:antiporter activity"/>
    <property type="evidence" value="ECO:0007669"/>
    <property type="project" value="UniProtKB-KW"/>
</dbReference>
<evidence type="ECO:0000256" key="13">
    <source>
        <dbReference type="SAM" id="MobiDB-lite"/>
    </source>
</evidence>
<dbReference type="GO" id="GO:0043022">
    <property type="term" value="F:ribosome binding"/>
    <property type="evidence" value="ECO:0007669"/>
    <property type="project" value="InterPro"/>
</dbReference>
<proteinExistence type="inferred from homology"/>
<reference evidence="17" key="1">
    <citation type="submission" date="2021-01" db="EMBL/GenBank/DDBJ databases">
        <authorList>
            <person name="Corre E."/>
            <person name="Pelletier E."/>
            <person name="Niang G."/>
            <person name="Scheremetjew M."/>
            <person name="Finn R."/>
            <person name="Kale V."/>
            <person name="Holt S."/>
            <person name="Cochrane G."/>
            <person name="Meng A."/>
            <person name="Brown T."/>
            <person name="Cohen L."/>
        </authorList>
    </citation>
    <scope>NUCLEOTIDE SEQUENCE</scope>
    <source>
        <strain evidence="17">CCAP 955/1</strain>
    </source>
</reference>
<accession>A0A7S3GSB9</accession>
<keyword evidence="6" id="KW-0999">Mitochondrion inner membrane</keyword>
<feature type="region of interest" description="Disordered" evidence="13">
    <location>
        <begin position="518"/>
        <end position="545"/>
    </location>
</feature>
<evidence type="ECO:0000256" key="14">
    <source>
        <dbReference type="SAM" id="Phobius"/>
    </source>
</evidence>
<keyword evidence="4" id="KW-0050">Antiport</keyword>
<evidence type="ECO:0000256" key="5">
    <source>
        <dbReference type="ARBA" id="ARBA00022692"/>
    </source>
</evidence>
<dbReference type="InterPro" id="IPR033122">
    <property type="entry name" value="LETM1-like_RBD"/>
</dbReference>
<feature type="transmembrane region" description="Helical" evidence="14">
    <location>
        <begin position="51"/>
        <end position="74"/>
    </location>
</feature>
<organism evidence="17">
    <name type="scientific">Spumella elongata</name>
    <dbReference type="NCBI Taxonomy" id="89044"/>
    <lineage>
        <taxon>Eukaryota</taxon>
        <taxon>Sar</taxon>
        <taxon>Stramenopiles</taxon>
        <taxon>Ochrophyta</taxon>
        <taxon>Chrysophyceae</taxon>
        <taxon>Chromulinales</taxon>
        <taxon>Chromulinaceae</taxon>
        <taxon>Spumella</taxon>
    </lineage>
</organism>
<keyword evidence="4" id="KW-0813">Transport</keyword>
<keyword evidence="8 14" id="KW-1133">Transmembrane helix</keyword>
<feature type="compositionally biased region" description="Low complexity" evidence="13">
    <location>
        <begin position="667"/>
        <end position="680"/>
    </location>
</feature>
<dbReference type="PROSITE" id="PS50222">
    <property type="entry name" value="EF_HAND_2"/>
    <property type="match status" value="2"/>
</dbReference>
<dbReference type="Gene3D" id="1.10.238.10">
    <property type="entry name" value="EF-hand"/>
    <property type="match status" value="1"/>
</dbReference>
<feature type="domain" description="EF-hand" evidence="15">
    <location>
        <begin position="604"/>
        <end position="639"/>
    </location>
</feature>
<keyword evidence="5 14" id="KW-0812">Transmembrane</keyword>
<evidence type="ECO:0000256" key="4">
    <source>
        <dbReference type="ARBA" id="ARBA00022449"/>
    </source>
</evidence>
<feature type="domain" description="Letm1 RBD" evidence="16">
    <location>
        <begin position="97"/>
        <end position="393"/>
    </location>
</feature>
<dbReference type="Pfam" id="PF07766">
    <property type="entry name" value="LETM1_RBD"/>
    <property type="match status" value="1"/>
</dbReference>
<gene>
    <name evidence="17" type="ORF">SELO1098_LOCUS3438</name>
</gene>
<dbReference type="GO" id="GO:0005743">
    <property type="term" value="C:mitochondrial inner membrane"/>
    <property type="evidence" value="ECO:0007669"/>
    <property type="project" value="UniProtKB-SubCell"/>
</dbReference>
<keyword evidence="10 14" id="KW-0472">Membrane</keyword>
<keyword evidence="7" id="KW-0106">Calcium</keyword>
<evidence type="ECO:0000259" key="16">
    <source>
        <dbReference type="PROSITE" id="PS51758"/>
    </source>
</evidence>
<evidence type="ECO:0000259" key="15">
    <source>
        <dbReference type="PROSITE" id="PS50222"/>
    </source>
</evidence>
<evidence type="ECO:0000256" key="8">
    <source>
        <dbReference type="ARBA" id="ARBA00022989"/>
    </source>
</evidence>
<sequence length="702" mass="77317">MIKEVADHYWLGSKLLWSDIKVAKDILSRVFEGHSMTRRERIQLIRTSTDIFRLVPFSVFVIVPFMELLLPFALKLFPNMLPSTFQDSLKAEESMKKELQMRLAVAKFMQESLEQMAEKKKSSKSTGSDQDASGAQEVIDFVEKARQGEPIPKESVMRIAKLFQDELTLANVGRPQLVSMCQYMGLQAYGADSFMRFQLRNKLRMLQDDDRRILWEGIDSLNTLELRDACRERGMRSIGMTQFKLKSQLQEWLDLSTQKGIPIFLLIMSRAFMLSSAGSGGAAAAAAASGGQQPHHTVASAKASDPEQVLKTSMSFLDSDTINEVVLNAAKEEEDSNDMRRRRLESIQFQKERMQEERLEQAGATQQQHQQQLLKAEEVVGDRAAVAASASTTVTSSTAARPSAGDSQVASVPVTAITQLPPHDLAPVQPEPLQIVPAKGAVTGESAAAVRESEPAAKEDKAKQELTVHELVTLSDLASKSSVRREISELAVLEAFIESLPIPTANRKTAAAAAATATTTEHTAAPDSSKHKVAEVEEDEPEDKSVTRMKSVISAMVNKLKVKIDSTEKVLSDKLRVLDRDDDGEISYDDVKEFIGKVMKQNSSTEESVVQLFSLLDSNKDGKVSVAELLHYIHKKKESMEEEKLKAQMEAAAAAAAAEKDKEKALKGQQQQLHQNPKPQAAQDASLPNSSVESSKPTAGPK</sequence>
<dbReference type="CDD" id="cd00051">
    <property type="entry name" value="EFh"/>
    <property type="match status" value="1"/>
</dbReference>
<protein>
    <recommendedName>
        <fullName evidence="3">Mitochondrial proton/calcium exchanger protein</fullName>
    </recommendedName>
    <alternativeName>
        <fullName evidence="11">Leucine zipper-EF-hand-containing transmembrane protein 1</fullName>
    </alternativeName>
</protein>
<evidence type="ECO:0000256" key="1">
    <source>
        <dbReference type="ARBA" id="ARBA00004434"/>
    </source>
</evidence>
<comment type="subcellular location">
    <subcellularLocation>
        <location evidence="1">Mitochondrion inner membrane</location>
        <topology evidence="1">Single-pass membrane protein</topology>
    </subcellularLocation>
</comment>
<dbReference type="PROSITE" id="PS00018">
    <property type="entry name" value="EF_HAND_1"/>
    <property type="match status" value="2"/>
</dbReference>
<evidence type="ECO:0000256" key="9">
    <source>
        <dbReference type="ARBA" id="ARBA00023128"/>
    </source>
</evidence>